<evidence type="ECO:0000313" key="2">
    <source>
        <dbReference type="Proteomes" id="UP001164746"/>
    </source>
</evidence>
<sequence length="224" mass="26386">MCGSILDFDANALYFQAIGQPMPVGAFVRRLADNGFRPELRDKFMVAYYWMDWLEHTCNMKIQHKLNTGREVKEQRCFKEFEREVSEARRQGGADPDTAIIAETNKVIGNSSYGSLIMDKTKHSDVQYVQGENETCLQVNDPRFSKLECLDQEEQYYEIEMSKRKIKLDLPIQFGYFILQYAKLRMLEFYNDFMDVYVVRIWPCRRCPCPSRSIRSPGGRRRRP</sequence>
<dbReference type="Proteomes" id="UP001164746">
    <property type="component" value="Chromosome 5"/>
</dbReference>
<accession>A0ABY7E7L9</accession>
<organism evidence="1 2">
    <name type="scientific">Mya arenaria</name>
    <name type="common">Soft-shell clam</name>
    <dbReference type="NCBI Taxonomy" id="6604"/>
    <lineage>
        <taxon>Eukaryota</taxon>
        <taxon>Metazoa</taxon>
        <taxon>Spiralia</taxon>
        <taxon>Lophotrochozoa</taxon>
        <taxon>Mollusca</taxon>
        <taxon>Bivalvia</taxon>
        <taxon>Autobranchia</taxon>
        <taxon>Heteroconchia</taxon>
        <taxon>Euheterodonta</taxon>
        <taxon>Imparidentia</taxon>
        <taxon>Neoheterodontei</taxon>
        <taxon>Myida</taxon>
        <taxon>Myoidea</taxon>
        <taxon>Myidae</taxon>
        <taxon>Mya</taxon>
    </lineage>
</organism>
<gene>
    <name evidence="1" type="ORF">MAR_021234</name>
</gene>
<dbReference type="EMBL" id="CP111016">
    <property type="protein sequence ID" value="WAR05865.1"/>
    <property type="molecule type" value="Genomic_DNA"/>
</dbReference>
<protein>
    <submittedName>
        <fullName evidence="1">Uncharacterized protein</fullName>
    </submittedName>
</protein>
<evidence type="ECO:0000313" key="1">
    <source>
        <dbReference type="EMBL" id="WAR05865.1"/>
    </source>
</evidence>
<dbReference type="SUPFAM" id="SSF56672">
    <property type="entry name" value="DNA/RNA polymerases"/>
    <property type="match status" value="1"/>
</dbReference>
<dbReference type="PANTHER" id="PTHR33206">
    <property type="entry name" value="PROTEIN CBG10425"/>
    <property type="match status" value="1"/>
</dbReference>
<name>A0ABY7E7L9_MYAAR</name>
<dbReference type="PANTHER" id="PTHR33206:SF1">
    <property type="entry name" value="DNA-DIRECTED DNA POLYMERASE"/>
    <property type="match status" value="1"/>
</dbReference>
<proteinExistence type="predicted"/>
<reference evidence="1" key="1">
    <citation type="submission" date="2022-11" db="EMBL/GenBank/DDBJ databases">
        <title>Centuries of genome instability and evolution in soft-shell clam transmissible cancer (bioRxiv).</title>
        <authorList>
            <person name="Hart S.F.M."/>
            <person name="Yonemitsu M.A."/>
            <person name="Giersch R.M."/>
            <person name="Beal B.F."/>
            <person name="Arriagada G."/>
            <person name="Davis B.W."/>
            <person name="Ostrander E.A."/>
            <person name="Goff S.P."/>
            <person name="Metzger M.J."/>
        </authorList>
    </citation>
    <scope>NUCLEOTIDE SEQUENCE</scope>
    <source>
        <strain evidence="1">MELC-2E11</strain>
        <tissue evidence="1">Siphon/mantle</tissue>
    </source>
</reference>
<keyword evidence="2" id="KW-1185">Reference proteome</keyword>
<dbReference type="InterPro" id="IPR043502">
    <property type="entry name" value="DNA/RNA_pol_sf"/>
</dbReference>